<protein>
    <submittedName>
        <fullName evidence="1">RCG62763</fullName>
    </submittedName>
</protein>
<sequence length="80" mass="8609">MPAQWTCRHHCTLCARNVSIRWASASSEAAALLKSLTKPHPPPASSTHFTLPVSCAQCRLGVNSLCFPPSSSGYKITHGF</sequence>
<dbReference type="EMBL" id="CH473976">
    <property type="protein sequence ID" value="EDM00803.1"/>
    <property type="molecule type" value="Genomic_DNA"/>
</dbReference>
<dbReference type="AlphaFoldDB" id="A6J5Y8"/>
<gene>
    <name evidence="1" type="ORF">rCG_62763</name>
</gene>
<evidence type="ECO:0000313" key="1">
    <source>
        <dbReference type="EMBL" id="EDM00803.1"/>
    </source>
</evidence>
<organism evidence="1 2">
    <name type="scientific">Rattus norvegicus</name>
    <name type="common">Rat</name>
    <dbReference type="NCBI Taxonomy" id="10116"/>
    <lineage>
        <taxon>Eukaryota</taxon>
        <taxon>Metazoa</taxon>
        <taxon>Chordata</taxon>
        <taxon>Craniata</taxon>
        <taxon>Vertebrata</taxon>
        <taxon>Euteleostomi</taxon>
        <taxon>Mammalia</taxon>
        <taxon>Eutheria</taxon>
        <taxon>Euarchontoglires</taxon>
        <taxon>Glires</taxon>
        <taxon>Rodentia</taxon>
        <taxon>Myomorpha</taxon>
        <taxon>Muroidea</taxon>
        <taxon>Muridae</taxon>
        <taxon>Murinae</taxon>
        <taxon>Rattus</taxon>
    </lineage>
</organism>
<reference evidence="1 2" key="1">
    <citation type="submission" date="2005-09" db="EMBL/GenBank/DDBJ databases">
        <authorList>
            <person name="Mural R.J."/>
            <person name="Li P.W."/>
            <person name="Adams M.D."/>
            <person name="Amanatides P.G."/>
            <person name="Baden-Tillson H."/>
            <person name="Barnstead M."/>
            <person name="Chin S.H."/>
            <person name="Dew I."/>
            <person name="Evans C.A."/>
            <person name="Ferriera S."/>
            <person name="Flanigan M."/>
            <person name="Fosler C."/>
            <person name="Glodek A."/>
            <person name="Gu Z."/>
            <person name="Holt R.A."/>
            <person name="Jennings D."/>
            <person name="Kraft C.L."/>
            <person name="Lu F."/>
            <person name="Nguyen T."/>
            <person name="Nusskern D.R."/>
            <person name="Pfannkoch C.M."/>
            <person name="Sitter C."/>
            <person name="Sutton G.G."/>
            <person name="Venter J.C."/>
            <person name="Wang Z."/>
            <person name="Woodage T."/>
            <person name="Zheng X.H."/>
            <person name="Zhong F."/>
        </authorList>
    </citation>
    <scope>NUCLEOTIDE SEQUENCE [LARGE SCALE GENOMIC DNA]</scope>
    <source>
        <strain>BN</strain>
        <strain evidence="2">Sprague-Dawley</strain>
    </source>
</reference>
<accession>A6J5Y8</accession>
<name>A6J5Y8_RAT</name>
<dbReference type="Proteomes" id="UP000234681">
    <property type="component" value="Chromosome 2"/>
</dbReference>
<evidence type="ECO:0000313" key="2">
    <source>
        <dbReference type="Proteomes" id="UP000234681"/>
    </source>
</evidence>
<proteinExistence type="predicted"/>